<dbReference type="EMBL" id="JAFELM010000022">
    <property type="protein sequence ID" value="MBM6617478.1"/>
    <property type="molecule type" value="Genomic_DNA"/>
</dbReference>
<keyword evidence="2" id="KW-0812">Transmembrane</keyword>
<keyword evidence="1" id="KW-0175">Coiled coil</keyword>
<proteinExistence type="predicted"/>
<evidence type="ECO:0000256" key="1">
    <source>
        <dbReference type="SAM" id="Coils"/>
    </source>
</evidence>
<reference evidence="4 5" key="1">
    <citation type="submission" date="2021-02" db="EMBL/GenBank/DDBJ databases">
        <title>Bacillus sp. RD4P76, an endophyte from a halophyte.</title>
        <authorList>
            <person name="Sun J.-Q."/>
        </authorList>
    </citation>
    <scope>NUCLEOTIDE SEQUENCE [LARGE SCALE GENOMIC DNA]</scope>
    <source>
        <strain evidence="4 5">RD4P76</strain>
    </source>
</reference>
<keyword evidence="5" id="KW-1185">Reference proteome</keyword>
<dbReference type="Pfam" id="PF26347">
    <property type="entry name" value="YtrI_sporulation"/>
    <property type="match status" value="1"/>
</dbReference>
<sequence>MRIPPYYEKGSWQRFFAGCVFGAIFSWIAFAYMFGVYQDTQIKHISKQAQEIKNLSEDIEIWKEDYKKLNEENQKGLTLQEVKVKLINAEKYKFDGLRELTLESEARKDISHLIAKEISMIYESKELIRKTIENKTFTIDEKDYQLEVRGIYLLYTELEVQVSMKFKDDKSREL</sequence>
<feature type="transmembrane region" description="Helical" evidence="2">
    <location>
        <begin position="15"/>
        <end position="37"/>
    </location>
</feature>
<feature type="domain" description="Sporulation membrane protein YtrI C-terminal" evidence="3">
    <location>
        <begin position="80"/>
        <end position="165"/>
    </location>
</feature>
<evidence type="ECO:0000256" key="2">
    <source>
        <dbReference type="SAM" id="Phobius"/>
    </source>
</evidence>
<keyword evidence="2" id="KW-1133">Transmembrane helix</keyword>
<comment type="caution">
    <text evidence="4">The sequence shown here is derived from an EMBL/GenBank/DDBJ whole genome shotgun (WGS) entry which is preliminary data.</text>
</comment>
<organism evidence="4 5">
    <name type="scientific">Bacillus suaedaesalsae</name>
    <dbReference type="NCBI Taxonomy" id="2810349"/>
    <lineage>
        <taxon>Bacteria</taxon>
        <taxon>Bacillati</taxon>
        <taxon>Bacillota</taxon>
        <taxon>Bacilli</taxon>
        <taxon>Bacillales</taxon>
        <taxon>Bacillaceae</taxon>
        <taxon>Bacillus</taxon>
    </lineage>
</organism>
<dbReference type="Proteomes" id="UP001518925">
    <property type="component" value="Unassembled WGS sequence"/>
</dbReference>
<dbReference type="InterPro" id="IPR048198">
    <property type="entry name" value="YtrI"/>
</dbReference>
<evidence type="ECO:0000313" key="4">
    <source>
        <dbReference type="EMBL" id="MBM6617478.1"/>
    </source>
</evidence>
<feature type="coiled-coil region" evidence="1">
    <location>
        <begin position="45"/>
        <end position="72"/>
    </location>
</feature>
<dbReference type="NCBIfam" id="NF041479">
    <property type="entry name" value="spor_membprot_YtrI"/>
    <property type="match status" value="1"/>
</dbReference>
<dbReference type="RefSeq" id="WP_204202857.1">
    <property type="nucleotide sequence ID" value="NZ_JAFELM010000022.1"/>
</dbReference>
<evidence type="ECO:0000259" key="3">
    <source>
        <dbReference type="Pfam" id="PF26347"/>
    </source>
</evidence>
<name>A0ABS2DG99_9BACI</name>
<evidence type="ECO:0000313" key="5">
    <source>
        <dbReference type="Proteomes" id="UP001518925"/>
    </source>
</evidence>
<gene>
    <name evidence="4" type="ORF">JR050_07280</name>
</gene>
<protein>
    <submittedName>
        <fullName evidence="4">Sporulation protein</fullName>
    </submittedName>
</protein>
<dbReference type="InterPro" id="IPR058620">
    <property type="entry name" value="YtrI_C"/>
</dbReference>
<accession>A0ABS2DG99</accession>
<keyword evidence="2" id="KW-0472">Membrane</keyword>